<proteinExistence type="predicted"/>
<protein>
    <submittedName>
        <fullName evidence="1">Uncharacterized protein</fullName>
    </submittedName>
</protein>
<dbReference type="EMBL" id="QTSX02005244">
    <property type="protein sequence ID" value="KAJ9060159.1"/>
    <property type="molecule type" value="Genomic_DNA"/>
</dbReference>
<organism evidence="1 2">
    <name type="scientific">Entomophthora muscae</name>
    <dbReference type="NCBI Taxonomy" id="34485"/>
    <lineage>
        <taxon>Eukaryota</taxon>
        <taxon>Fungi</taxon>
        <taxon>Fungi incertae sedis</taxon>
        <taxon>Zoopagomycota</taxon>
        <taxon>Entomophthoromycotina</taxon>
        <taxon>Entomophthoromycetes</taxon>
        <taxon>Entomophthorales</taxon>
        <taxon>Entomophthoraceae</taxon>
        <taxon>Entomophthora</taxon>
    </lineage>
</organism>
<sequence>MRPLSYSLPGTISKEQYTELFGSRHATIDMEPTEAFCDIGEGVKKCYREIGRELWIEPLERTYYSVHACGWFYCTYVVEANTYGRNSIPLKGLIDHYNITNERCFNHHDLVTGFVARLTQAWTSTLTVHIKYQVTEEENIDVETKTFAVQLDDGSCDMVNVYTNYAFGKAIIFSWFKSLALLK</sequence>
<accession>A0ACC2SCN2</accession>
<dbReference type="Proteomes" id="UP001165960">
    <property type="component" value="Unassembled WGS sequence"/>
</dbReference>
<keyword evidence="2" id="KW-1185">Reference proteome</keyword>
<evidence type="ECO:0000313" key="2">
    <source>
        <dbReference type="Proteomes" id="UP001165960"/>
    </source>
</evidence>
<comment type="caution">
    <text evidence="1">The sequence shown here is derived from an EMBL/GenBank/DDBJ whole genome shotgun (WGS) entry which is preliminary data.</text>
</comment>
<gene>
    <name evidence="1" type="ORF">DSO57_1033896</name>
</gene>
<name>A0ACC2SCN2_9FUNG</name>
<reference evidence="1" key="1">
    <citation type="submission" date="2022-04" db="EMBL/GenBank/DDBJ databases">
        <title>Genome of the entomopathogenic fungus Entomophthora muscae.</title>
        <authorList>
            <person name="Elya C."/>
            <person name="Lovett B.R."/>
            <person name="Lee E."/>
            <person name="Macias A.M."/>
            <person name="Hajek A.E."/>
            <person name="De Bivort B.L."/>
            <person name="Kasson M.T."/>
            <person name="De Fine Licht H.H."/>
            <person name="Stajich J.E."/>
        </authorList>
    </citation>
    <scope>NUCLEOTIDE SEQUENCE</scope>
    <source>
        <strain evidence="1">Berkeley</strain>
    </source>
</reference>
<evidence type="ECO:0000313" key="1">
    <source>
        <dbReference type="EMBL" id="KAJ9060159.1"/>
    </source>
</evidence>